<feature type="domain" description="Putative zinc-finger" evidence="4">
    <location>
        <begin position="14"/>
        <end position="39"/>
    </location>
</feature>
<sequence length="236" mass="24629">MTPDHPVFADWDAAYVVGALSAADRRLYEGHLDECPQCREALAELAPTLGLLARVSPDRAEALLDGTPSEGDSGRGPDPTARARLVAVGARELRRRRIVVWGGALAAAAVIAVVVGFGITAAVAPAVRPAETIALQPVTAVPLTASVRLTDVAWGTRIDMTCSYGDSDDPYASAEEWPYVLVVTSTDGTSSELSSWRAGPGSTSRLQAGTALDPDEIATIEVRAVADGKVLARGEP</sequence>
<dbReference type="RefSeq" id="WP_191171978.1">
    <property type="nucleotide sequence ID" value="NZ_JACXZS010000007.1"/>
</dbReference>
<protein>
    <submittedName>
        <fullName evidence="5">Zf-HC2 domain-containing protein</fullName>
    </submittedName>
</protein>
<evidence type="ECO:0000256" key="2">
    <source>
        <dbReference type="ARBA" id="ARBA00023163"/>
    </source>
</evidence>
<evidence type="ECO:0000313" key="6">
    <source>
        <dbReference type="Proteomes" id="UP000598426"/>
    </source>
</evidence>
<gene>
    <name evidence="5" type="ORF">IF188_11650</name>
</gene>
<accession>A0ABR8NPI2</accession>
<feature type="transmembrane region" description="Helical" evidence="3">
    <location>
        <begin position="98"/>
        <end position="124"/>
    </location>
</feature>
<dbReference type="Proteomes" id="UP000598426">
    <property type="component" value="Unassembled WGS sequence"/>
</dbReference>
<dbReference type="Gene3D" id="1.10.10.1320">
    <property type="entry name" value="Anti-sigma factor, zinc-finger domain"/>
    <property type="match status" value="1"/>
</dbReference>
<dbReference type="InterPro" id="IPR027383">
    <property type="entry name" value="Znf_put"/>
</dbReference>
<organism evidence="5 6">
    <name type="scientific">Microbacterium helvum</name>
    <dbReference type="NCBI Taxonomy" id="2773713"/>
    <lineage>
        <taxon>Bacteria</taxon>
        <taxon>Bacillati</taxon>
        <taxon>Actinomycetota</taxon>
        <taxon>Actinomycetes</taxon>
        <taxon>Micrococcales</taxon>
        <taxon>Microbacteriaceae</taxon>
        <taxon>Microbacterium</taxon>
    </lineage>
</organism>
<dbReference type="EMBL" id="JACXZS010000007">
    <property type="protein sequence ID" value="MBD3942353.1"/>
    <property type="molecule type" value="Genomic_DNA"/>
</dbReference>
<keyword evidence="3" id="KW-1133">Transmembrane helix</keyword>
<evidence type="ECO:0000256" key="1">
    <source>
        <dbReference type="ARBA" id="ARBA00023015"/>
    </source>
</evidence>
<evidence type="ECO:0000259" key="4">
    <source>
        <dbReference type="Pfam" id="PF13490"/>
    </source>
</evidence>
<keyword evidence="2" id="KW-0804">Transcription</keyword>
<comment type="caution">
    <text evidence="5">The sequence shown here is derived from an EMBL/GenBank/DDBJ whole genome shotgun (WGS) entry which is preliminary data.</text>
</comment>
<name>A0ABR8NPI2_9MICO</name>
<evidence type="ECO:0000256" key="3">
    <source>
        <dbReference type="SAM" id="Phobius"/>
    </source>
</evidence>
<keyword evidence="1" id="KW-0805">Transcription regulation</keyword>
<evidence type="ECO:0000313" key="5">
    <source>
        <dbReference type="EMBL" id="MBD3942353.1"/>
    </source>
</evidence>
<dbReference type="InterPro" id="IPR041916">
    <property type="entry name" value="Anti_sigma_zinc_sf"/>
</dbReference>
<reference evidence="5 6" key="1">
    <citation type="submission" date="2020-09" db="EMBL/GenBank/DDBJ databases">
        <title>Isolation and identification of active actinomycetes.</title>
        <authorList>
            <person name="Li X."/>
        </authorList>
    </citation>
    <scope>NUCLEOTIDE SEQUENCE [LARGE SCALE GENOMIC DNA]</scope>
    <source>
        <strain evidence="5 6">NEAU-LLC</strain>
    </source>
</reference>
<keyword evidence="3" id="KW-0812">Transmembrane</keyword>
<dbReference type="Pfam" id="PF13490">
    <property type="entry name" value="zf-HC2"/>
    <property type="match status" value="1"/>
</dbReference>
<keyword evidence="6" id="KW-1185">Reference proteome</keyword>
<proteinExistence type="predicted"/>
<keyword evidence="3" id="KW-0472">Membrane</keyword>